<dbReference type="InterPro" id="IPR037217">
    <property type="entry name" value="Trp/Indoleamine_2_3_dOase-like"/>
</dbReference>
<organism evidence="1 2">
    <name type="scientific">Sphingomonas baiyangensis</name>
    <dbReference type="NCBI Taxonomy" id="2572576"/>
    <lineage>
        <taxon>Bacteria</taxon>
        <taxon>Pseudomonadati</taxon>
        <taxon>Pseudomonadota</taxon>
        <taxon>Alphaproteobacteria</taxon>
        <taxon>Sphingomonadales</taxon>
        <taxon>Sphingomonadaceae</taxon>
        <taxon>Sphingomonas</taxon>
    </lineage>
</organism>
<protein>
    <submittedName>
        <fullName evidence="1">DUF1864 family protein</fullName>
    </submittedName>
</protein>
<accession>A0A4U1L7V8</accession>
<dbReference type="AlphaFoldDB" id="A0A4U1L7V8"/>
<dbReference type="EMBL" id="SWKR01000001">
    <property type="protein sequence ID" value="TKD53037.1"/>
    <property type="molecule type" value="Genomic_DNA"/>
</dbReference>
<reference evidence="1 2" key="1">
    <citation type="submission" date="2019-04" db="EMBL/GenBank/DDBJ databases">
        <authorList>
            <person name="Yang Y."/>
            <person name="Wei D."/>
        </authorList>
    </citation>
    <scope>NUCLEOTIDE SEQUENCE [LARGE SCALE GENOMIC DNA]</scope>
    <source>
        <strain evidence="1 2">L-1-4w-11</strain>
    </source>
</reference>
<evidence type="ECO:0000313" key="2">
    <source>
        <dbReference type="Proteomes" id="UP000309138"/>
    </source>
</evidence>
<dbReference type="Gene3D" id="1.20.58.480">
    <property type="match status" value="1"/>
</dbReference>
<dbReference type="Proteomes" id="UP000309138">
    <property type="component" value="Unassembled WGS sequence"/>
</dbReference>
<keyword evidence="2" id="KW-1185">Reference proteome</keyword>
<dbReference type="GO" id="GO:0046872">
    <property type="term" value="F:metal ion binding"/>
    <property type="evidence" value="ECO:0007669"/>
    <property type="project" value="InterPro"/>
</dbReference>
<dbReference type="InterPro" id="IPR015029">
    <property type="entry name" value="PrnB"/>
</dbReference>
<dbReference type="SUPFAM" id="SSF140959">
    <property type="entry name" value="Indolic compounds 2,3-dioxygenase-like"/>
    <property type="match status" value="1"/>
</dbReference>
<proteinExistence type="predicted"/>
<dbReference type="GO" id="GO:0020037">
    <property type="term" value="F:heme binding"/>
    <property type="evidence" value="ECO:0007669"/>
    <property type="project" value="InterPro"/>
</dbReference>
<dbReference type="Gene3D" id="1.20.58.600">
    <property type="match status" value="1"/>
</dbReference>
<dbReference type="GO" id="GO:0019441">
    <property type="term" value="P:L-tryptophan catabolic process to kynurenine"/>
    <property type="evidence" value="ECO:0007669"/>
    <property type="project" value="InterPro"/>
</dbReference>
<comment type="caution">
    <text evidence="1">The sequence shown here is derived from an EMBL/GenBank/DDBJ whole genome shotgun (WGS) entry which is preliminary data.</text>
</comment>
<dbReference type="OrthoDB" id="4301605at2"/>
<evidence type="ECO:0000313" key="1">
    <source>
        <dbReference type="EMBL" id="TKD53037.1"/>
    </source>
</evidence>
<name>A0A4U1L7V8_9SPHN</name>
<dbReference type="Pfam" id="PF08933">
    <property type="entry name" value="PrnB"/>
    <property type="match status" value="1"/>
</dbReference>
<gene>
    <name evidence="1" type="ORF">FBR43_01460</name>
</gene>
<sequence length="405" mass="44665">MRPMSQATLAFDRWIRTAFPQMNEALENLYFEQDDRANTQGIGDALKAAIRDEGHGHIVALWREGNTGEGFDSAFDVLGNVGLYMAALRRHELTNPAREDRSPFAEASSLSLHLGASIGMAPRFATAHLAHRNRAVAGVRKSFTFLADEFLFIDENARGILCLQRAADALFRIVPLGVSNPVADVQFEAAAHALDQAIAINARLFAALDVERFFFSVRPYYKPYRVGRQEYRGANAGDFAGINELDLLLGLTRASDPHYAQLLVDKMLYMLPEDQARLRDCMRHRSLLDELLLLADDHAAAPWFQAALGGLLGVIDRFAETARQHHALLVDRFIAGPAATLDRAHMAGITASGPPLDALLRALQLLHDFRTAAPRSDVETRHADLARLRALLVDPSAEPVGSSRD</sequence>